<keyword evidence="5 10" id="KW-0067">ATP-binding</keyword>
<keyword evidence="6" id="KW-1278">Translocase</keyword>
<evidence type="ECO:0000313" key="10">
    <source>
        <dbReference type="EMBL" id="MBC5635726.1"/>
    </source>
</evidence>
<feature type="domain" description="ABC transporter" evidence="9">
    <location>
        <begin position="26"/>
        <end position="244"/>
    </location>
</feature>
<dbReference type="GO" id="GO:0140359">
    <property type="term" value="F:ABC-type transporter activity"/>
    <property type="evidence" value="ECO:0007669"/>
    <property type="project" value="InterPro"/>
</dbReference>
<evidence type="ECO:0000256" key="7">
    <source>
        <dbReference type="ARBA" id="ARBA00023136"/>
    </source>
</evidence>
<dbReference type="RefSeq" id="WP_186868412.1">
    <property type="nucleotide sequence ID" value="NZ_JACOOL010000001.1"/>
</dbReference>
<dbReference type="SUPFAM" id="SSF52540">
    <property type="entry name" value="P-loop containing nucleoside triphosphate hydrolases"/>
    <property type="match status" value="1"/>
</dbReference>
<feature type="transmembrane region" description="Helical" evidence="8">
    <location>
        <begin position="287"/>
        <end position="307"/>
    </location>
</feature>
<dbReference type="InterPro" id="IPR003439">
    <property type="entry name" value="ABC_transporter-like_ATP-bd"/>
</dbReference>
<dbReference type="PANTHER" id="PTHR46743:SF2">
    <property type="entry name" value="TEICHOIC ACIDS EXPORT ATP-BINDING PROTEIN TAGH"/>
    <property type="match status" value="1"/>
</dbReference>
<evidence type="ECO:0000259" key="9">
    <source>
        <dbReference type="PROSITE" id="PS50893"/>
    </source>
</evidence>
<dbReference type="GO" id="GO:0016887">
    <property type="term" value="F:ATP hydrolysis activity"/>
    <property type="evidence" value="ECO:0007669"/>
    <property type="project" value="InterPro"/>
</dbReference>
<dbReference type="CDD" id="cd03220">
    <property type="entry name" value="ABC_KpsT_Wzt"/>
    <property type="match status" value="1"/>
</dbReference>
<dbReference type="Proteomes" id="UP000637359">
    <property type="component" value="Unassembled WGS sequence"/>
</dbReference>
<reference evidence="10" key="1">
    <citation type="submission" date="2020-08" db="EMBL/GenBank/DDBJ databases">
        <title>Genome public.</title>
        <authorList>
            <person name="Liu C."/>
            <person name="Sun Q."/>
        </authorList>
    </citation>
    <scope>NUCLEOTIDE SEQUENCE</scope>
    <source>
        <strain evidence="10">BX22</strain>
    </source>
</reference>
<evidence type="ECO:0000256" key="2">
    <source>
        <dbReference type="ARBA" id="ARBA00022448"/>
    </source>
</evidence>
<dbReference type="InterPro" id="IPR050683">
    <property type="entry name" value="Bact_Polysacc_Export_ATP-bd"/>
</dbReference>
<keyword evidence="11" id="KW-1185">Reference proteome</keyword>
<dbReference type="EMBL" id="JACOOL010000001">
    <property type="protein sequence ID" value="MBC5635726.1"/>
    <property type="molecule type" value="Genomic_DNA"/>
</dbReference>
<evidence type="ECO:0000256" key="4">
    <source>
        <dbReference type="ARBA" id="ARBA00022741"/>
    </source>
</evidence>
<keyword evidence="8" id="KW-0812">Transmembrane</keyword>
<dbReference type="GO" id="GO:0005524">
    <property type="term" value="F:ATP binding"/>
    <property type="evidence" value="ECO:0007669"/>
    <property type="project" value="UniProtKB-KW"/>
</dbReference>
<keyword evidence="2" id="KW-0813">Transport</keyword>
<dbReference type="FunFam" id="3.40.50.300:FF:003010">
    <property type="entry name" value="Teichoic acids export ATP-binding protein TagH"/>
    <property type="match status" value="1"/>
</dbReference>
<dbReference type="InterPro" id="IPR015860">
    <property type="entry name" value="ABC_transpr_TagH-like"/>
</dbReference>
<gene>
    <name evidence="10" type="ORF">H8S33_02690</name>
</gene>
<evidence type="ECO:0000256" key="8">
    <source>
        <dbReference type="SAM" id="Phobius"/>
    </source>
</evidence>
<accession>A0A923L3F0</accession>
<keyword evidence="8" id="KW-1133">Transmembrane helix</keyword>
<evidence type="ECO:0000256" key="1">
    <source>
        <dbReference type="ARBA" id="ARBA00005417"/>
    </source>
</evidence>
<dbReference type="GO" id="GO:0016020">
    <property type="term" value="C:membrane"/>
    <property type="evidence" value="ECO:0007669"/>
    <property type="project" value="InterPro"/>
</dbReference>
<dbReference type="SMART" id="SM00382">
    <property type="entry name" value="AAA"/>
    <property type="match status" value="1"/>
</dbReference>
<dbReference type="AlphaFoldDB" id="A0A923L3F0"/>
<evidence type="ECO:0000256" key="3">
    <source>
        <dbReference type="ARBA" id="ARBA00022475"/>
    </source>
</evidence>
<keyword evidence="7 8" id="KW-0472">Membrane</keyword>
<proteinExistence type="inferred from homology"/>
<dbReference type="InterPro" id="IPR017871">
    <property type="entry name" value="ABC_transporter-like_CS"/>
</dbReference>
<organism evidence="10 11">
    <name type="scientific">Ornithinibacillus hominis</name>
    <dbReference type="NCBI Taxonomy" id="2763055"/>
    <lineage>
        <taxon>Bacteria</taxon>
        <taxon>Bacillati</taxon>
        <taxon>Bacillota</taxon>
        <taxon>Bacilli</taxon>
        <taxon>Bacillales</taxon>
        <taxon>Bacillaceae</taxon>
        <taxon>Ornithinibacillus</taxon>
    </lineage>
</organism>
<dbReference type="Pfam" id="PF00005">
    <property type="entry name" value="ABC_tran"/>
    <property type="match status" value="1"/>
</dbReference>
<evidence type="ECO:0000256" key="6">
    <source>
        <dbReference type="ARBA" id="ARBA00022967"/>
    </source>
</evidence>
<keyword evidence="4" id="KW-0547">Nucleotide-binding</keyword>
<dbReference type="InterPro" id="IPR027417">
    <property type="entry name" value="P-loop_NTPase"/>
</dbReference>
<dbReference type="Gene3D" id="3.40.50.300">
    <property type="entry name" value="P-loop containing nucleotide triphosphate hydrolases"/>
    <property type="match status" value="1"/>
</dbReference>
<dbReference type="PANTHER" id="PTHR46743">
    <property type="entry name" value="TEICHOIC ACIDS EXPORT ATP-BINDING PROTEIN TAGH"/>
    <property type="match status" value="1"/>
</dbReference>
<keyword evidence="3" id="KW-1003">Cell membrane</keyword>
<name>A0A923L3F0_9BACI</name>
<comment type="caution">
    <text evidence="10">The sequence shown here is derived from an EMBL/GenBank/DDBJ whole genome shotgun (WGS) entry which is preliminary data.</text>
</comment>
<dbReference type="PROSITE" id="PS50893">
    <property type="entry name" value="ABC_TRANSPORTER_2"/>
    <property type="match status" value="1"/>
</dbReference>
<dbReference type="PROSITE" id="PS00211">
    <property type="entry name" value="ABC_TRANSPORTER_1"/>
    <property type="match status" value="1"/>
</dbReference>
<protein>
    <submittedName>
        <fullName evidence="10">ATP-binding cassette domain-containing protein</fullName>
    </submittedName>
</protein>
<dbReference type="InterPro" id="IPR003593">
    <property type="entry name" value="AAA+_ATPase"/>
</dbReference>
<comment type="similarity">
    <text evidence="1">Belongs to the ABC transporter superfamily.</text>
</comment>
<sequence length="544" mass="61805">MKHPVVTFNNVSKTYNLFKKKSDQLLALFSINKGRRSFSALSNISFEVFQGETIGIIGVNGSGKSTLSSLLAQVTPPTSGEIKINGETSLVAISAGLNNFLTGFENIELKCLMHGLTKSEIDKLTPLIIEFADIGDFINQPIKSYSSGMKSRLGFAISVHIQPDILVIDEALSVGDSTFYQKCLDKFDEFKKEGKTIFFISHSLSQVQSISDRIMWLNFGQIQMFDNKEIVAKEYSNFINWFNKLDKNEKKEYRKKMLETQIESTPLNFYRDKRLGKKENIWKNFNVSFQFTLILIYFIIATVLMFIDNPINIIHGEKTNNGNTEEIIGDEKELNSNLESNSIESSTVEKNGFIISGDDVSVYSNTNLSNLVTNLPFSTQVYIIEEINETIYRIEFPGGMGYIEKSKVTLLDENDLIVNISYEDLLPLLPTSFQNSHRFFFSFLDEDIESIKGSLQGLSDEYQNDNGEVVIEYGQEGVSYQINNNSRAYAIEISDINLESAEAEWVLSNASLVSYEEDFLFYLTNSYKIVVNVEERVIRFELLQ</sequence>
<evidence type="ECO:0000313" key="11">
    <source>
        <dbReference type="Proteomes" id="UP000637359"/>
    </source>
</evidence>
<evidence type="ECO:0000256" key="5">
    <source>
        <dbReference type="ARBA" id="ARBA00022840"/>
    </source>
</evidence>